<evidence type="ECO:0000256" key="1">
    <source>
        <dbReference type="PIRSR" id="PIRSR001359-1"/>
    </source>
</evidence>
<dbReference type="SUPFAM" id="SSF51569">
    <property type="entry name" value="Aldolase"/>
    <property type="match status" value="1"/>
</dbReference>
<dbReference type="Gene3D" id="3.20.20.70">
    <property type="entry name" value="Aldolase class I"/>
    <property type="match status" value="1"/>
</dbReference>
<organism evidence="3 4">
    <name type="scientific">Candidatus Yanofskybacteria bacterium RIFCSPHIGHO2_01_FULL_48_25b</name>
    <dbReference type="NCBI Taxonomy" id="1802672"/>
    <lineage>
        <taxon>Bacteria</taxon>
        <taxon>Candidatus Yanofskyibacteriota</taxon>
    </lineage>
</organism>
<gene>
    <name evidence="3" type="ORF">A2669_02100</name>
</gene>
<dbReference type="GO" id="GO:0008270">
    <property type="term" value="F:zinc ion binding"/>
    <property type="evidence" value="ECO:0007669"/>
    <property type="project" value="InterPro"/>
</dbReference>
<dbReference type="PIRSF" id="PIRSF001359">
    <property type="entry name" value="F_bP_aldolase_II"/>
    <property type="match status" value="1"/>
</dbReference>
<proteinExistence type="predicted"/>
<feature type="active site" description="Proton donor" evidence="1">
    <location>
        <position position="80"/>
    </location>
</feature>
<dbReference type="InterPro" id="IPR050246">
    <property type="entry name" value="Class_II_FBP_aldolase"/>
</dbReference>
<dbReference type="InterPro" id="IPR000771">
    <property type="entry name" value="FBA_II"/>
</dbReference>
<evidence type="ECO:0000256" key="2">
    <source>
        <dbReference type="PIRSR" id="PIRSR001359-3"/>
    </source>
</evidence>
<evidence type="ECO:0000313" key="4">
    <source>
        <dbReference type="Proteomes" id="UP000177605"/>
    </source>
</evidence>
<dbReference type="InterPro" id="IPR013785">
    <property type="entry name" value="Aldolase_TIM"/>
</dbReference>
<protein>
    <recommendedName>
        <fullName evidence="5">Tagatose-bisphosphate aldolase</fullName>
    </recommendedName>
</protein>
<comment type="caution">
    <text evidence="3">The sequence shown here is derived from an EMBL/GenBank/DDBJ whole genome shotgun (WGS) entry which is preliminary data.</text>
</comment>
<evidence type="ECO:0000313" key="3">
    <source>
        <dbReference type="EMBL" id="OGN07487.1"/>
    </source>
</evidence>
<name>A0A1F8F2Y5_9BACT</name>
<feature type="binding site" evidence="2">
    <location>
        <position position="229"/>
    </location>
    <ligand>
        <name>Zn(2+)</name>
        <dbReference type="ChEBI" id="CHEBI:29105"/>
        <label>1</label>
        <note>catalytic</note>
    </ligand>
</feature>
<keyword evidence="2" id="KW-0479">Metal-binding</keyword>
<dbReference type="PANTHER" id="PTHR30304">
    <property type="entry name" value="D-TAGATOSE-1,6-BISPHOSPHATE ALDOLASE"/>
    <property type="match status" value="1"/>
</dbReference>
<dbReference type="AlphaFoldDB" id="A0A1F8F2Y5"/>
<dbReference type="Pfam" id="PF01116">
    <property type="entry name" value="F_bP_aldolase"/>
    <property type="match status" value="1"/>
</dbReference>
<dbReference type="EMBL" id="MGJM01000001">
    <property type="protein sequence ID" value="OGN07487.1"/>
    <property type="molecule type" value="Genomic_DNA"/>
</dbReference>
<feature type="binding site" evidence="2">
    <location>
        <position position="81"/>
    </location>
    <ligand>
        <name>Zn(2+)</name>
        <dbReference type="ChEBI" id="CHEBI:29105"/>
        <label>1</label>
        <note>catalytic</note>
    </ligand>
</feature>
<dbReference type="GO" id="GO:0016832">
    <property type="term" value="F:aldehyde-lyase activity"/>
    <property type="evidence" value="ECO:0007669"/>
    <property type="project" value="InterPro"/>
</dbReference>
<evidence type="ECO:0008006" key="5">
    <source>
        <dbReference type="Google" id="ProtNLM"/>
    </source>
</evidence>
<feature type="binding site" evidence="2">
    <location>
        <position position="144"/>
    </location>
    <ligand>
        <name>Zn(2+)</name>
        <dbReference type="ChEBI" id="CHEBI:29105"/>
        <label>2</label>
    </ligand>
</feature>
<sequence length="305" mass="33469">MDLNEYLRQARKNGTAIGHFNFATEDVLKALVAGSKEAGASCVMAGTSEGEADFIGLKEAVAMTRAVAEDFQFPVFLNADHFKSFEKCKEAIDAGYDSVLIDGSKLEEHENISLTREVVEYARLASAKRRETGSVSPSISVEGELGYLRGVSEVQHNIAISPKDYTHPNQAFHFVSLTGVDRLAVVFGNIHGIVTSQIEKLDIQHLNSIVRSLSSAKDIYKRDVHLVLHGASGLSDKDVSDAIKAGIVNVHFNTELRVAYHDKLKEEFADPATADETTPYKYLSPAAEEVKKLVIAKTLLFTRQE</sequence>
<accession>A0A1F8F2Y5</accession>
<dbReference type="PANTHER" id="PTHR30304:SF0">
    <property type="entry name" value="D-TAGATOSE-1,6-BISPHOSPHATE ALDOLASE SUBUNIT GATY-RELATED"/>
    <property type="match status" value="1"/>
</dbReference>
<keyword evidence="2" id="KW-0862">Zinc</keyword>
<comment type="cofactor">
    <cofactor evidence="2">
        <name>Zn(2+)</name>
        <dbReference type="ChEBI" id="CHEBI:29105"/>
    </cofactor>
    <text evidence="2">Binds 2 Zn(2+) ions per subunit. One is catalytic and the other provides a structural contribution.</text>
</comment>
<reference evidence="3 4" key="1">
    <citation type="journal article" date="2016" name="Nat. Commun.">
        <title>Thousands of microbial genomes shed light on interconnected biogeochemical processes in an aquifer system.</title>
        <authorList>
            <person name="Anantharaman K."/>
            <person name="Brown C.T."/>
            <person name="Hug L.A."/>
            <person name="Sharon I."/>
            <person name="Castelle C.J."/>
            <person name="Probst A.J."/>
            <person name="Thomas B.C."/>
            <person name="Singh A."/>
            <person name="Wilkins M.J."/>
            <person name="Karaoz U."/>
            <person name="Brodie E.L."/>
            <person name="Williams K.H."/>
            <person name="Hubbard S.S."/>
            <person name="Banfield J.F."/>
        </authorList>
    </citation>
    <scope>NUCLEOTIDE SEQUENCE [LARGE SCALE GENOMIC DNA]</scope>
</reference>
<dbReference type="GO" id="GO:0005975">
    <property type="term" value="P:carbohydrate metabolic process"/>
    <property type="evidence" value="ECO:0007669"/>
    <property type="project" value="InterPro"/>
</dbReference>
<feature type="binding site" evidence="2">
    <location>
        <position position="102"/>
    </location>
    <ligand>
        <name>Zn(2+)</name>
        <dbReference type="ChEBI" id="CHEBI:29105"/>
        <label>2</label>
    </ligand>
</feature>
<feature type="binding site" evidence="2">
    <location>
        <position position="191"/>
    </location>
    <ligand>
        <name>Zn(2+)</name>
        <dbReference type="ChEBI" id="CHEBI:29105"/>
        <label>1</label>
        <note>catalytic</note>
    </ligand>
</feature>
<dbReference type="Proteomes" id="UP000177605">
    <property type="component" value="Unassembled WGS sequence"/>
</dbReference>